<dbReference type="GO" id="GO:0051046">
    <property type="term" value="P:regulation of secretion"/>
    <property type="evidence" value="ECO:0007669"/>
    <property type="project" value="EnsemblMetazoa"/>
</dbReference>
<keyword evidence="3" id="KW-1185">Reference proteome</keyword>
<feature type="compositionally biased region" description="Polar residues" evidence="1">
    <location>
        <begin position="82"/>
        <end position="93"/>
    </location>
</feature>
<dbReference type="OMA" id="HKHDAVE"/>
<dbReference type="GO" id="GO:0048565">
    <property type="term" value="P:digestive tract development"/>
    <property type="evidence" value="ECO:0007669"/>
    <property type="project" value="EnsemblMetazoa"/>
</dbReference>
<evidence type="ECO:0000313" key="3">
    <source>
        <dbReference type="Proteomes" id="UP000000304"/>
    </source>
</evidence>
<proteinExistence type="predicted"/>
<organism evidence="2 3">
    <name type="scientific">Drosophila simulans</name>
    <name type="common">Fruit fly</name>
    <dbReference type="NCBI Taxonomy" id="7240"/>
    <lineage>
        <taxon>Eukaryota</taxon>
        <taxon>Metazoa</taxon>
        <taxon>Ecdysozoa</taxon>
        <taxon>Arthropoda</taxon>
        <taxon>Hexapoda</taxon>
        <taxon>Insecta</taxon>
        <taxon>Pterygota</taxon>
        <taxon>Neoptera</taxon>
        <taxon>Endopterygota</taxon>
        <taxon>Diptera</taxon>
        <taxon>Brachycera</taxon>
        <taxon>Muscomorpha</taxon>
        <taxon>Ephydroidea</taxon>
        <taxon>Drosophilidae</taxon>
        <taxon>Drosophila</taxon>
        <taxon>Sophophora</taxon>
    </lineage>
</organism>
<evidence type="ECO:0000313" key="2">
    <source>
        <dbReference type="EMBL" id="EDX03284.1"/>
    </source>
</evidence>
<evidence type="ECO:0000256" key="1">
    <source>
        <dbReference type="SAM" id="MobiDB-lite"/>
    </source>
</evidence>
<accession>B4Q6L8</accession>
<dbReference type="AlphaFoldDB" id="B4Q6L8"/>
<dbReference type="Proteomes" id="UP000000304">
    <property type="component" value="Chromosome 2L"/>
</dbReference>
<sequence>MPKDPSEAASSILIAVVVAPQSASKAEQPHKHDAVEQARTLSEITGVPIIMASNVQQRQQHPCTTTEEPKHQRARGAAGHQESATGECQQSWSRQRPPFDQQQQQEDQDPEQDPQQHPSAPQESVHHHRTPRQHELLHHQRKVPPTLHARGRLLISEGARRREVRGCGAGGGGLLCCSLDALSRPAKLLQFGVLLLILLLATHGDLAQAEGNVARSPDDKMAHVHVGKSWELCKYVFN</sequence>
<gene>
    <name evidence="2" type="primary">Dsim\GD22933</name>
    <name evidence="2" type="ORF">Dsim_GD22933</name>
</gene>
<reference evidence="2 3" key="1">
    <citation type="journal article" date="2007" name="Nature">
        <title>Evolution of genes and genomes on the Drosophila phylogeny.</title>
        <authorList>
            <consortium name="Drosophila 12 Genomes Consortium"/>
            <person name="Clark A.G."/>
            <person name="Eisen M.B."/>
            <person name="Smith D.R."/>
            <person name="Bergman C.M."/>
            <person name="Oliver B."/>
            <person name="Markow T.A."/>
            <person name="Kaufman T.C."/>
            <person name="Kellis M."/>
            <person name="Gelbart W."/>
            <person name="Iyer V.N."/>
            <person name="Pollard D.A."/>
            <person name="Sackton T.B."/>
            <person name="Larracuente A.M."/>
            <person name="Singh N.D."/>
            <person name="Abad J.P."/>
            <person name="Abt D.N."/>
            <person name="Adryan B."/>
            <person name="Aguade M."/>
            <person name="Akashi H."/>
            <person name="Anderson W.W."/>
            <person name="Aquadro C.F."/>
            <person name="Ardell D.H."/>
            <person name="Arguello R."/>
            <person name="Artieri C.G."/>
            <person name="Barbash D.A."/>
            <person name="Barker D."/>
            <person name="Barsanti P."/>
            <person name="Batterham P."/>
            <person name="Batzoglou S."/>
            <person name="Begun D."/>
            <person name="Bhutkar A."/>
            <person name="Blanco E."/>
            <person name="Bosak S.A."/>
            <person name="Bradley R.K."/>
            <person name="Brand A.D."/>
            <person name="Brent M.R."/>
            <person name="Brooks A.N."/>
            <person name="Brown R.H."/>
            <person name="Butlin R.K."/>
            <person name="Caggese C."/>
            <person name="Calvi B.R."/>
            <person name="Bernardo de Carvalho A."/>
            <person name="Caspi A."/>
            <person name="Castrezana S."/>
            <person name="Celniker S.E."/>
            <person name="Chang J.L."/>
            <person name="Chapple C."/>
            <person name="Chatterji S."/>
            <person name="Chinwalla A."/>
            <person name="Civetta A."/>
            <person name="Clifton S.W."/>
            <person name="Comeron J.M."/>
            <person name="Costello J.C."/>
            <person name="Coyne J.A."/>
            <person name="Daub J."/>
            <person name="David R.G."/>
            <person name="Delcher A.L."/>
            <person name="Delehaunty K."/>
            <person name="Do C.B."/>
            <person name="Ebling H."/>
            <person name="Edwards K."/>
            <person name="Eickbush T."/>
            <person name="Evans J.D."/>
            <person name="Filipski A."/>
            <person name="Findeiss S."/>
            <person name="Freyhult E."/>
            <person name="Fulton L."/>
            <person name="Fulton R."/>
            <person name="Garcia A.C."/>
            <person name="Gardiner A."/>
            <person name="Garfield D.A."/>
            <person name="Garvin B.E."/>
            <person name="Gibson G."/>
            <person name="Gilbert D."/>
            <person name="Gnerre S."/>
            <person name="Godfrey J."/>
            <person name="Good R."/>
            <person name="Gotea V."/>
            <person name="Gravely B."/>
            <person name="Greenberg A.J."/>
            <person name="Griffiths-Jones S."/>
            <person name="Gross S."/>
            <person name="Guigo R."/>
            <person name="Gustafson E.A."/>
            <person name="Haerty W."/>
            <person name="Hahn M.W."/>
            <person name="Halligan D.L."/>
            <person name="Halpern A.L."/>
            <person name="Halter G.M."/>
            <person name="Han M.V."/>
            <person name="Heger A."/>
            <person name="Hillier L."/>
            <person name="Hinrichs A.S."/>
            <person name="Holmes I."/>
            <person name="Hoskins R.A."/>
            <person name="Hubisz M.J."/>
            <person name="Hultmark D."/>
            <person name="Huntley M.A."/>
            <person name="Jaffe D.B."/>
            <person name="Jagadeeshan S."/>
            <person name="Jeck W.R."/>
            <person name="Johnson J."/>
            <person name="Jones C.D."/>
            <person name="Jordan W.C."/>
            <person name="Karpen G.H."/>
            <person name="Kataoka E."/>
            <person name="Keightley P.D."/>
            <person name="Kheradpour P."/>
            <person name="Kirkness E.F."/>
            <person name="Koerich L.B."/>
            <person name="Kristiansen K."/>
            <person name="Kudrna D."/>
            <person name="Kulathinal R.J."/>
            <person name="Kumar S."/>
            <person name="Kwok R."/>
            <person name="Lander E."/>
            <person name="Langley C.H."/>
            <person name="Lapoint R."/>
            <person name="Lazzaro B.P."/>
            <person name="Lee S.J."/>
            <person name="Levesque L."/>
            <person name="Li R."/>
            <person name="Lin C.F."/>
            <person name="Lin M.F."/>
            <person name="Lindblad-Toh K."/>
            <person name="Llopart A."/>
            <person name="Long M."/>
            <person name="Low L."/>
            <person name="Lozovsky E."/>
            <person name="Lu J."/>
            <person name="Luo M."/>
            <person name="Machado C.A."/>
            <person name="Makalowski W."/>
            <person name="Marzo M."/>
            <person name="Matsuda M."/>
            <person name="Matzkin L."/>
            <person name="McAllister B."/>
            <person name="McBride C.S."/>
            <person name="McKernan B."/>
            <person name="McKernan K."/>
            <person name="Mendez-Lago M."/>
            <person name="Minx P."/>
            <person name="Mollenhauer M.U."/>
            <person name="Montooth K."/>
            <person name="Mount S.M."/>
            <person name="Mu X."/>
            <person name="Myers E."/>
            <person name="Negre B."/>
            <person name="Newfeld S."/>
            <person name="Nielsen R."/>
            <person name="Noor M.A."/>
            <person name="O'Grady P."/>
            <person name="Pachter L."/>
            <person name="Papaceit M."/>
            <person name="Parisi M.J."/>
            <person name="Parisi M."/>
            <person name="Parts L."/>
            <person name="Pedersen J.S."/>
            <person name="Pesole G."/>
            <person name="Phillippy A.M."/>
            <person name="Ponting C.P."/>
            <person name="Pop M."/>
            <person name="Porcelli D."/>
            <person name="Powell J.R."/>
            <person name="Prohaska S."/>
            <person name="Pruitt K."/>
            <person name="Puig M."/>
            <person name="Quesneville H."/>
            <person name="Ram K.R."/>
            <person name="Rand D."/>
            <person name="Rasmussen M.D."/>
            <person name="Reed L.K."/>
            <person name="Reenan R."/>
            <person name="Reily A."/>
            <person name="Remington K.A."/>
            <person name="Rieger T.T."/>
            <person name="Ritchie M.G."/>
            <person name="Robin C."/>
            <person name="Rogers Y.H."/>
            <person name="Rohde C."/>
            <person name="Rozas J."/>
            <person name="Rubenfield M.J."/>
            <person name="Ruiz A."/>
            <person name="Russo S."/>
            <person name="Salzberg S.L."/>
            <person name="Sanchez-Gracia A."/>
            <person name="Saranga D.J."/>
            <person name="Sato H."/>
            <person name="Schaeffer S.W."/>
            <person name="Schatz M.C."/>
            <person name="Schlenke T."/>
            <person name="Schwartz R."/>
            <person name="Segarra C."/>
            <person name="Singh R.S."/>
            <person name="Sirot L."/>
            <person name="Sirota M."/>
            <person name="Sisneros N.B."/>
            <person name="Smith C.D."/>
            <person name="Smith T.F."/>
            <person name="Spieth J."/>
            <person name="Stage D.E."/>
            <person name="Stark A."/>
            <person name="Stephan W."/>
            <person name="Strausberg R.L."/>
            <person name="Strempel S."/>
            <person name="Sturgill D."/>
            <person name="Sutton G."/>
            <person name="Sutton G.G."/>
            <person name="Tao W."/>
            <person name="Teichmann S."/>
            <person name="Tobari Y.N."/>
            <person name="Tomimura Y."/>
            <person name="Tsolas J.M."/>
            <person name="Valente V.L."/>
            <person name="Venter E."/>
            <person name="Venter J.C."/>
            <person name="Vicario S."/>
            <person name="Vieira F.G."/>
            <person name="Vilella A.J."/>
            <person name="Villasante A."/>
            <person name="Walenz B."/>
            <person name="Wang J."/>
            <person name="Wasserman M."/>
            <person name="Watts T."/>
            <person name="Wilson D."/>
            <person name="Wilson R.K."/>
            <person name="Wing R.A."/>
            <person name="Wolfner M.F."/>
            <person name="Wong A."/>
            <person name="Wong G.K."/>
            <person name="Wu C.I."/>
            <person name="Wu G."/>
            <person name="Yamamoto D."/>
            <person name="Yang H.P."/>
            <person name="Yang S.P."/>
            <person name="Yorke J.A."/>
            <person name="Yoshida K."/>
            <person name="Zdobnov E."/>
            <person name="Zhang P."/>
            <person name="Zhang Y."/>
            <person name="Zimin A.V."/>
            <person name="Baldwin J."/>
            <person name="Abdouelleil A."/>
            <person name="Abdulkadir J."/>
            <person name="Abebe A."/>
            <person name="Abera B."/>
            <person name="Abreu J."/>
            <person name="Acer S.C."/>
            <person name="Aftuck L."/>
            <person name="Alexander A."/>
            <person name="An P."/>
            <person name="Anderson E."/>
            <person name="Anderson S."/>
            <person name="Arachi H."/>
            <person name="Azer M."/>
            <person name="Bachantsang P."/>
            <person name="Barry A."/>
            <person name="Bayul T."/>
            <person name="Berlin A."/>
            <person name="Bessette D."/>
            <person name="Bloom T."/>
            <person name="Blye J."/>
            <person name="Boguslavskiy L."/>
            <person name="Bonnet C."/>
            <person name="Boukhgalter B."/>
            <person name="Bourzgui I."/>
            <person name="Brown A."/>
            <person name="Cahill P."/>
            <person name="Channer S."/>
            <person name="Cheshatsang Y."/>
            <person name="Chuda L."/>
            <person name="Citroen M."/>
            <person name="Collymore A."/>
            <person name="Cooke P."/>
            <person name="Costello M."/>
            <person name="D'Aco K."/>
            <person name="Daza R."/>
            <person name="De Haan G."/>
            <person name="DeGray S."/>
            <person name="DeMaso C."/>
            <person name="Dhargay N."/>
            <person name="Dooley K."/>
            <person name="Dooley E."/>
            <person name="Doricent M."/>
            <person name="Dorje P."/>
            <person name="Dorjee K."/>
            <person name="Dupes A."/>
            <person name="Elong R."/>
            <person name="Falk J."/>
            <person name="Farina A."/>
            <person name="Faro S."/>
            <person name="Ferguson D."/>
            <person name="Fisher S."/>
            <person name="Foley C.D."/>
            <person name="Franke A."/>
            <person name="Friedrich D."/>
            <person name="Gadbois L."/>
            <person name="Gearin G."/>
            <person name="Gearin C.R."/>
            <person name="Giannoukos G."/>
            <person name="Goode T."/>
            <person name="Graham J."/>
            <person name="Grandbois E."/>
            <person name="Grewal S."/>
            <person name="Gyaltsen K."/>
            <person name="Hafez N."/>
            <person name="Hagos B."/>
            <person name="Hall J."/>
            <person name="Henson C."/>
            <person name="Hollinger A."/>
            <person name="Honan T."/>
            <person name="Huard M.D."/>
            <person name="Hughes L."/>
            <person name="Hurhula B."/>
            <person name="Husby M.E."/>
            <person name="Kamat A."/>
            <person name="Kanga B."/>
            <person name="Kashin S."/>
            <person name="Khazanovich D."/>
            <person name="Kisner P."/>
            <person name="Lance K."/>
            <person name="Lara M."/>
            <person name="Lee W."/>
            <person name="Lennon N."/>
            <person name="Letendre F."/>
            <person name="LeVine R."/>
            <person name="Lipovsky A."/>
            <person name="Liu X."/>
            <person name="Liu J."/>
            <person name="Liu S."/>
            <person name="Lokyitsang T."/>
            <person name="Lokyitsang Y."/>
            <person name="Lubonja R."/>
            <person name="Lui A."/>
            <person name="MacDonald P."/>
            <person name="Magnisalis V."/>
            <person name="Maru K."/>
            <person name="Matthews C."/>
            <person name="McCusker W."/>
            <person name="McDonough S."/>
            <person name="Mehta T."/>
            <person name="Meldrim J."/>
            <person name="Meneus L."/>
            <person name="Mihai O."/>
            <person name="Mihalev A."/>
            <person name="Mihova T."/>
            <person name="Mittelman R."/>
            <person name="Mlenga V."/>
            <person name="Montmayeur A."/>
            <person name="Mulrain L."/>
            <person name="Navidi A."/>
            <person name="Naylor J."/>
            <person name="Negash T."/>
            <person name="Nguyen T."/>
            <person name="Nguyen N."/>
            <person name="Nicol R."/>
            <person name="Norbu C."/>
            <person name="Norbu N."/>
            <person name="Novod N."/>
            <person name="O'Neill B."/>
            <person name="Osman S."/>
            <person name="Markiewicz E."/>
            <person name="Oyono O.L."/>
            <person name="Patti C."/>
            <person name="Phunkhang P."/>
            <person name="Pierre F."/>
            <person name="Priest M."/>
            <person name="Raghuraman S."/>
            <person name="Rege F."/>
            <person name="Reyes R."/>
            <person name="Rise C."/>
            <person name="Rogov P."/>
            <person name="Ross K."/>
            <person name="Ryan E."/>
            <person name="Settipalli S."/>
            <person name="Shea T."/>
            <person name="Sherpa N."/>
            <person name="Shi L."/>
            <person name="Shih D."/>
            <person name="Sparrow T."/>
            <person name="Spaulding J."/>
            <person name="Stalker J."/>
            <person name="Stange-Thomann N."/>
            <person name="Stavropoulos S."/>
            <person name="Stone C."/>
            <person name="Strader C."/>
            <person name="Tesfaye S."/>
            <person name="Thomson T."/>
            <person name="Thoulutsang Y."/>
            <person name="Thoulutsang D."/>
            <person name="Topham K."/>
            <person name="Topping I."/>
            <person name="Tsamla T."/>
            <person name="Vassiliev H."/>
            <person name="Vo A."/>
            <person name="Wangchuk T."/>
            <person name="Wangdi T."/>
            <person name="Weiand M."/>
            <person name="Wilkinson J."/>
            <person name="Wilson A."/>
            <person name="Yadav S."/>
            <person name="Young G."/>
            <person name="Yu Q."/>
            <person name="Zembek L."/>
            <person name="Zhong D."/>
            <person name="Zimmer A."/>
            <person name="Zwirko Z."/>
            <person name="Jaffe D.B."/>
            <person name="Alvarez P."/>
            <person name="Brockman W."/>
            <person name="Butler J."/>
            <person name="Chin C."/>
            <person name="Gnerre S."/>
            <person name="Grabherr M."/>
            <person name="Kleber M."/>
            <person name="Mauceli E."/>
            <person name="MacCallum I."/>
        </authorList>
    </citation>
    <scope>NUCLEOTIDE SEQUENCE [LARGE SCALE GENOMIC DNA]</scope>
    <source>
        <strain evidence="3">white501</strain>
    </source>
</reference>
<dbReference type="OrthoDB" id="9880441at2759"/>
<protein>
    <submittedName>
        <fullName evidence="2">GD22933</fullName>
    </submittedName>
</protein>
<feature type="compositionally biased region" description="Polar residues" evidence="1">
    <location>
        <begin position="53"/>
        <end position="66"/>
    </location>
</feature>
<dbReference type="EMBL" id="CM000361">
    <property type="protein sequence ID" value="EDX03284.1"/>
    <property type="molecule type" value="Genomic_DNA"/>
</dbReference>
<name>B4Q6L8_DROSI</name>
<feature type="compositionally biased region" description="Low complexity" evidence="1">
    <location>
        <begin position="94"/>
        <end position="105"/>
    </location>
</feature>
<feature type="region of interest" description="Disordered" evidence="1">
    <location>
        <begin position="49"/>
        <end position="148"/>
    </location>
</feature>
<dbReference type="STRING" id="7240.B4Q6L8"/>
<dbReference type="HOGENOM" id="CLU_1166925_0_0_1"/>